<dbReference type="EMBL" id="UFXS01000001">
    <property type="protein sequence ID" value="STD59419.1"/>
    <property type="molecule type" value="Genomic_DNA"/>
</dbReference>
<evidence type="ECO:0000256" key="4">
    <source>
        <dbReference type="ARBA" id="ARBA00022807"/>
    </source>
</evidence>
<dbReference type="InterPro" id="IPR041382">
    <property type="entry name" value="SH3_16"/>
</dbReference>
<accession>A0A376GF05</accession>
<dbReference type="Gene3D" id="3.90.1720.10">
    <property type="entry name" value="endopeptidase domain like (from Nostoc punctiforme)"/>
    <property type="match status" value="1"/>
</dbReference>
<evidence type="ECO:0000313" key="6">
    <source>
        <dbReference type="EMBL" id="STD59419.1"/>
    </source>
</evidence>
<dbReference type="PANTHER" id="PTHR47053">
    <property type="entry name" value="MUREIN DD-ENDOPEPTIDASE MEPH-RELATED"/>
    <property type="match status" value="1"/>
</dbReference>
<dbReference type="Proteomes" id="UP000254737">
    <property type="component" value="Unassembled WGS sequence"/>
</dbReference>
<dbReference type="InterPro" id="IPR000064">
    <property type="entry name" value="NLP_P60_dom"/>
</dbReference>
<keyword evidence="2" id="KW-0645">Protease</keyword>
<dbReference type="InterPro" id="IPR038765">
    <property type="entry name" value="Papain-like_cys_pep_sf"/>
</dbReference>
<dbReference type="InterPro" id="IPR051202">
    <property type="entry name" value="Peptidase_C40"/>
</dbReference>
<sequence length="254" mass="28569">MKYAICQVSVAPLRSEARDSSEMVSQVLFGEKLIILEELEKWKKVQLAFDGYEGWLDPKQIVEISEEEYNKDSIEKFAINPYNHAMENGLPMTLTIGAEVRALNESKIKIGPKCFEYFGVYTSGKKSKDQLVEIAKAYLNVPYLWGGKSSFGIDCSGLTQQVYKIGGYKIPRDAYQQAEMGEVLSFVEEAEPGDLAFFDNAEGRIIHVGIMCGNGKILHAHGKVRIDPIDTNGIFNTDSQKYSHKLRCIRKLIP</sequence>
<evidence type="ECO:0000313" key="7">
    <source>
        <dbReference type="Proteomes" id="UP000254737"/>
    </source>
</evidence>
<dbReference type="Pfam" id="PF00877">
    <property type="entry name" value="NLPC_P60"/>
    <property type="match status" value="1"/>
</dbReference>
<evidence type="ECO:0000256" key="1">
    <source>
        <dbReference type="ARBA" id="ARBA00007074"/>
    </source>
</evidence>
<name>A0A376GF05_9FLAO</name>
<dbReference type="RefSeq" id="WP_115001456.1">
    <property type="nucleotide sequence ID" value="NZ_UFXS01000001.1"/>
</dbReference>
<dbReference type="Pfam" id="PF18348">
    <property type="entry name" value="SH3_16"/>
    <property type="match status" value="1"/>
</dbReference>
<dbReference type="AlphaFoldDB" id="A0A376GF05"/>
<feature type="domain" description="NlpC/P60" evidence="5">
    <location>
        <begin position="125"/>
        <end position="253"/>
    </location>
</feature>
<dbReference type="GO" id="GO:0006508">
    <property type="term" value="P:proteolysis"/>
    <property type="evidence" value="ECO:0007669"/>
    <property type="project" value="UniProtKB-KW"/>
</dbReference>
<organism evidence="6 7">
    <name type="scientific">Empedobacter falsenii</name>
    <dbReference type="NCBI Taxonomy" id="343874"/>
    <lineage>
        <taxon>Bacteria</taxon>
        <taxon>Pseudomonadati</taxon>
        <taxon>Bacteroidota</taxon>
        <taxon>Flavobacteriia</taxon>
        <taxon>Flavobacteriales</taxon>
        <taxon>Weeksellaceae</taxon>
        <taxon>Empedobacter</taxon>
    </lineage>
</organism>
<dbReference type="SUPFAM" id="SSF54001">
    <property type="entry name" value="Cysteine proteinases"/>
    <property type="match status" value="1"/>
</dbReference>
<proteinExistence type="inferred from homology"/>
<gene>
    <name evidence="6" type="primary">ykfC</name>
    <name evidence="6" type="ORF">NCTC13456_03070</name>
</gene>
<dbReference type="EC" id="3.4.-.-" evidence="6"/>
<dbReference type="Gene3D" id="2.30.30.40">
    <property type="entry name" value="SH3 Domains"/>
    <property type="match status" value="1"/>
</dbReference>
<reference evidence="6 7" key="1">
    <citation type="submission" date="2018-06" db="EMBL/GenBank/DDBJ databases">
        <authorList>
            <consortium name="Pathogen Informatics"/>
            <person name="Doyle S."/>
        </authorList>
    </citation>
    <scope>NUCLEOTIDE SEQUENCE [LARGE SCALE GENOMIC DNA]</scope>
    <source>
        <strain evidence="6 7">NCTC13456</strain>
    </source>
</reference>
<dbReference type="PROSITE" id="PS51935">
    <property type="entry name" value="NLPC_P60"/>
    <property type="match status" value="1"/>
</dbReference>
<dbReference type="STRING" id="343874.GCA_000805695_02615"/>
<keyword evidence="4" id="KW-0788">Thiol protease</keyword>
<protein>
    <submittedName>
        <fullName evidence="6">Gamma-D-glutamyl-L-lysine endopeptidase</fullName>
        <ecNumber evidence="6">3.4.-.-</ecNumber>
    </submittedName>
</protein>
<keyword evidence="3 6" id="KW-0378">Hydrolase</keyword>
<evidence type="ECO:0000256" key="3">
    <source>
        <dbReference type="ARBA" id="ARBA00022801"/>
    </source>
</evidence>
<evidence type="ECO:0000259" key="5">
    <source>
        <dbReference type="PROSITE" id="PS51935"/>
    </source>
</evidence>
<dbReference type="PANTHER" id="PTHR47053:SF1">
    <property type="entry name" value="MUREIN DD-ENDOPEPTIDASE MEPH-RELATED"/>
    <property type="match status" value="1"/>
</dbReference>
<comment type="similarity">
    <text evidence="1">Belongs to the peptidase C40 family.</text>
</comment>
<evidence type="ECO:0000256" key="2">
    <source>
        <dbReference type="ARBA" id="ARBA00022670"/>
    </source>
</evidence>
<dbReference type="GO" id="GO:0008234">
    <property type="term" value="F:cysteine-type peptidase activity"/>
    <property type="evidence" value="ECO:0007669"/>
    <property type="project" value="UniProtKB-KW"/>
</dbReference>